<evidence type="ECO:0000313" key="4">
    <source>
        <dbReference type="Proteomes" id="UP000283589"/>
    </source>
</evidence>
<reference evidence="4 5" key="1">
    <citation type="submission" date="2018-08" db="EMBL/GenBank/DDBJ databases">
        <title>A genome reference for cultivated species of the human gut microbiota.</title>
        <authorList>
            <person name="Zou Y."/>
            <person name="Xue W."/>
            <person name="Luo G."/>
        </authorList>
    </citation>
    <scope>NUCLEOTIDE SEQUENCE [LARGE SCALE GENOMIC DNA]</scope>
    <source>
        <strain evidence="2 4">AF14-49</strain>
        <strain evidence="3 5">AF34-33</strain>
    </source>
</reference>
<dbReference type="Proteomes" id="UP000286038">
    <property type="component" value="Unassembled WGS sequence"/>
</dbReference>
<evidence type="ECO:0000313" key="3">
    <source>
        <dbReference type="EMBL" id="RHM40804.1"/>
    </source>
</evidence>
<name>A0A412WVG4_9BACT</name>
<protein>
    <recommendedName>
        <fullName evidence="1">F5/8 type C domain-containing protein</fullName>
    </recommendedName>
</protein>
<dbReference type="Pfam" id="PF16389">
    <property type="entry name" value="DUF4998"/>
    <property type="match status" value="1"/>
</dbReference>
<organism evidence="2 4">
    <name type="scientific">Butyricimonas virosa</name>
    <dbReference type="NCBI Taxonomy" id="544645"/>
    <lineage>
        <taxon>Bacteria</taxon>
        <taxon>Pseudomonadati</taxon>
        <taxon>Bacteroidota</taxon>
        <taxon>Bacteroidia</taxon>
        <taxon>Bacteroidales</taxon>
        <taxon>Odoribacteraceae</taxon>
        <taxon>Butyricimonas</taxon>
    </lineage>
</organism>
<evidence type="ECO:0000313" key="5">
    <source>
        <dbReference type="Proteomes" id="UP000286038"/>
    </source>
</evidence>
<proteinExistence type="predicted"/>
<dbReference type="Proteomes" id="UP000283589">
    <property type="component" value="Unassembled WGS sequence"/>
</dbReference>
<comment type="caution">
    <text evidence="2">The sequence shown here is derived from an EMBL/GenBank/DDBJ whole genome shotgun (WGS) entry which is preliminary data.</text>
</comment>
<gene>
    <name evidence="2" type="ORF">DWW18_17855</name>
    <name evidence="3" type="ORF">DWZ68_15370</name>
</gene>
<dbReference type="EMBL" id="QRPV01000027">
    <property type="protein sequence ID" value="RHM40804.1"/>
    <property type="molecule type" value="Genomic_DNA"/>
</dbReference>
<dbReference type="PROSITE" id="PS51257">
    <property type="entry name" value="PROKAR_LIPOPROTEIN"/>
    <property type="match status" value="1"/>
</dbReference>
<dbReference type="SUPFAM" id="SSF49785">
    <property type="entry name" value="Galactose-binding domain-like"/>
    <property type="match status" value="1"/>
</dbReference>
<dbReference type="PROSITE" id="PS50022">
    <property type="entry name" value="FA58C_3"/>
    <property type="match status" value="1"/>
</dbReference>
<dbReference type="EMBL" id="QRZA01000035">
    <property type="protein sequence ID" value="RGV31301.1"/>
    <property type="molecule type" value="Genomic_DNA"/>
</dbReference>
<dbReference type="InterPro" id="IPR008979">
    <property type="entry name" value="Galactose-bd-like_sf"/>
</dbReference>
<feature type="domain" description="F5/8 type C" evidence="1">
    <location>
        <begin position="325"/>
        <end position="460"/>
    </location>
</feature>
<dbReference type="Pfam" id="PF00754">
    <property type="entry name" value="F5_F8_type_C"/>
    <property type="match status" value="1"/>
</dbReference>
<evidence type="ECO:0000313" key="2">
    <source>
        <dbReference type="EMBL" id="RGV31301.1"/>
    </source>
</evidence>
<sequence length="485" mass="54141">MKYTYLLGLLAVLFLAGCEDLEDTYEDYVGDGPVRYLAKCTSVEVLSGWNRLIVSWENKLDPNREAILVHCEADGYLYDTVLDANATSCIIRGLADATYSVSVAARDKAGNTSLTNDEVRSGRPYTLSHEGVQGYTRGIVKHIFLGDNLVLFMGTKTDKMLEFVVHYTGTDGKRYDYDVYSEGLNTIFLRGVKASEPVVLTRKGLLEEGPDVIPFPDVTLETNVVNMAGDFSGYLQERYGNVDVNRTNLELDYDLSSIEDILYFKDLKKLELGKNRYYGKTKKMSAISVAANRKRAEECIAFMQEVIGLEVVNYGSHYGAFGIPAETPELPQDLVLMDTEGFTVENSIEGSAPDFESYMLLDNDPTSLWETVLEKGERRIYDLTIDMKEVREVKGLKIVQADVSTSVRNYLPNAITIYVSEDGKTWTNPCSIAECRLGVCVGETKLLNFTSPRNARYIRLTVKDTYYGSGSNMRAGCVLGDVLPF</sequence>
<dbReference type="InterPro" id="IPR000421">
    <property type="entry name" value="FA58C"/>
</dbReference>
<dbReference type="AlphaFoldDB" id="A0A412WVG4"/>
<dbReference type="Gene3D" id="2.60.120.260">
    <property type="entry name" value="Galactose-binding domain-like"/>
    <property type="match status" value="1"/>
</dbReference>
<dbReference type="RefSeq" id="WP_118261376.1">
    <property type="nucleotide sequence ID" value="NZ_CABJDM010000027.1"/>
</dbReference>
<accession>A0A412WVG4</accession>
<evidence type="ECO:0000259" key="1">
    <source>
        <dbReference type="PROSITE" id="PS50022"/>
    </source>
</evidence>